<protein>
    <recommendedName>
        <fullName evidence="4">ATPase</fullName>
    </recommendedName>
</protein>
<dbReference type="CDD" id="cd06503">
    <property type="entry name" value="ATP-synt_Fo_b"/>
    <property type="match status" value="1"/>
</dbReference>
<proteinExistence type="predicted"/>
<keyword evidence="1" id="KW-0175">Coiled coil</keyword>
<evidence type="ECO:0000256" key="1">
    <source>
        <dbReference type="SAM" id="Coils"/>
    </source>
</evidence>
<dbReference type="EMBL" id="JAFIRA010000029">
    <property type="protein sequence ID" value="MCJ2543498.1"/>
    <property type="molecule type" value="Genomic_DNA"/>
</dbReference>
<comment type="caution">
    <text evidence="2">The sequence shown here is derived from an EMBL/GenBank/DDBJ whole genome shotgun (WGS) entry which is preliminary data.</text>
</comment>
<dbReference type="Proteomes" id="UP000830835">
    <property type="component" value="Unassembled WGS sequence"/>
</dbReference>
<accession>A0ABT0CCI1</accession>
<evidence type="ECO:0000313" key="2">
    <source>
        <dbReference type="EMBL" id="MCJ2543498.1"/>
    </source>
</evidence>
<evidence type="ECO:0000313" key="3">
    <source>
        <dbReference type="Proteomes" id="UP000830835"/>
    </source>
</evidence>
<gene>
    <name evidence="2" type="ORF">JX360_11345</name>
</gene>
<evidence type="ECO:0008006" key="4">
    <source>
        <dbReference type="Google" id="ProtNLM"/>
    </source>
</evidence>
<name>A0ABT0CCI1_THEVL</name>
<reference evidence="2" key="1">
    <citation type="submission" date="2021-02" db="EMBL/GenBank/DDBJ databases">
        <title>The CRISPR/cas machinery reduction and long-range gene transfer in the hot spring cyanobacterium Synechococcus.</title>
        <authorList>
            <person name="Dvorak P."/>
            <person name="Jahodarova E."/>
            <person name="Hasler P."/>
            <person name="Poulickova A."/>
        </authorList>
    </citation>
    <scope>NUCLEOTIDE SEQUENCE</scope>
    <source>
        <strain evidence="2">Rupite</strain>
    </source>
</reference>
<feature type="coiled-coil region" evidence="1">
    <location>
        <begin position="50"/>
        <end position="113"/>
    </location>
</feature>
<sequence length="156" mass="18439">MRVQDALDQLEAAILDSPRLFWSRTLIEEDSILEQLDFIRLNMPTALEEAEELLRQRDRILAQADRYAQEIVAMAQRKAEQLLNESTILRQAQAQAEQLLRQAYQQSEELRRQSLQESERLHQEAHHYVDQVLQDLELRLLESLRVIRNGRQNLQP</sequence>
<keyword evidence="3" id="KW-1185">Reference proteome</keyword>
<organism evidence="2 3">
    <name type="scientific">Thermostichus vulcanus str. 'Rupite'</name>
    <dbReference type="NCBI Taxonomy" id="2813851"/>
    <lineage>
        <taxon>Bacteria</taxon>
        <taxon>Bacillati</taxon>
        <taxon>Cyanobacteriota</taxon>
        <taxon>Cyanophyceae</taxon>
        <taxon>Thermostichales</taxon>
        <taxon>Thermostichaceae</taxon>
        <taxon>Thermostichus</taxon>
    </lineage>
</organism>